<accession>A0A1X6NYZ2</accession>
<evidence type="ECO:0000256" key="3">
    <source>
        <dbReference type="ARBA" id="ARBA00022801"/>
    </source>
</evidence>
<dbReference type="InterPro" id="IPR011545">
    <property type="entry name" value="DEAD/DEAH_box_helicase_dom"/>
</dbReference>
<sequence length="834" mass="84037">MTGGPAFVPLPLPLSLAASRRVAARHGAFVGAPVAVAPWAAAGRTGRAVVAATVAAPSLASDGVDRSGNGVPAADGTAGAALLTDEEYDGVVAQQFVDEPLDEVDPASDVGGDDSLFSGGLFGDEETVAVTDADVEAATPDQSADEKPNALSSYRITPAVVDNLANRGITHMTDVQAGTFDLLYEGRDMIARSRTGTGKTLAFALPILERLAASKAADGSAGGGYRRGAKTRCLVLAPTRELANQVAREMTLTGKPLRISVECFYGGASYGAQVSALRRGVDVVVGTPGRVMDLMDRGDMDLSDVEFAVLDEADEMLSMGFAEDVERVFGAFSRTEMERQTVLFSATVPSWVKKLASQHQKRDVITYDSVGKGDMTAVNVRHVAVRVPDRDSTRASLLADVLAVYGSGHGGGRAIVFTETKRECDELAASGALEGCGAAVLHGDVSQKQREVTLAQFRSGRFAVLVATDVAARGLDISGVEVVVQYRLPSDTEAYVHRAGRTGRAGASGVSVVLHSDREAGGLRRLERDVGLKFERTSAPAPEAALDAAAMHVSAAMKDVDAAVVAHLLPTAKEVLAQYKHPIAAFAACMALAGRRTKLEYRSVLSGESGKRALLVSGTIPLTPAVVVRFVSRLARKIGVDDELEVGMIRVCADGRSAVVDTGAAAADALAKAAVKHNSDELSLKLATELPPLQEERFGRGGGGGGRGGRGGGGGYRSGGGGGGYRSGGGGGGGYRSGGGGGGGGGYRSGGGGGGGYRSGGGGGGGGGGGYRSGGGGGGGYRSGGAGGGGGGGYRSGGGGAGGGGGYRSGGGGGGARGGSADGGSRGGGWYSEY</sequence>
<evidence type="ECO:0000259" key="7">
    <source>
        <dbReference type="PROSITE" id="PS51192"/>
    </source>
</evidence>
<protein>
    <submittedName>
        <fullName evidence="9">Uncharacterized protein</fullName>
    </submittedName>
</protein>
<dbReference type="GO" id="GO:0016787">
    <property type="term" value="F:hydrolase activity"/>
    <property type="evidence" value="ECO:0007669"/>
    <property type="project" value="UniProtKB-KW"/>
</dbReference>
<evidence type="ECO:0000256" key="6">
    <source>
        <dbReference type="SAM" id="MobiDB-lite"/>
    </source>
</evidence>
<dbReference type="InterPro" id="IPR027417">
    <property type="entry name" value="P-loop_NTPase"/>
</dbReference>
<feature type="region of interest" description="Disordered" evidence="6">
    <location>
        <begin position="690"/>
        <end position="719"/>
    </location>
</feature>
<dbReference type="InterPro" id="IPR012562">
    <property type="entry name" value="GUCT"/>
</dbReference>
<dbReference type="EMBL" id="KV918978">
    <property type="protein sequence ID" value="OSX73812.1"/>
    <property type="molecule type" value="Genomic_DNA"/>
</dbReference>
<proteinExistence type="inferred from homology"/>
<dbReference type="PROSITE" id="PS51194">
    <property type="entry name" value="HELICASE_CTER"/>
    <property type="match status" value="1"/>
</dbReference>
<feature type="region of interest" description="Disordered" evidence="6">
    <location>
        <begin position="798"/>
        <end position="834"/>
    </location>
</feature>
<dbReference type="GO" id="GO:0005524">
    <property type="term" value="F:ATP binding"/>
    <property type="evidence" value="ECO:0007669"/>
    <property type="project" value="UniProtKB-KW"/>
</dbReference>
<dbReference type="InterPro" id="IPR000629">
    <property type="entry name" value="RNA-helicase_DEAD-box_CS"/>
</dbReference>
<feature type="compositionally biased region" description="Gly residues" evidence="6">
    <location>
        <begin position="700"/>
        <end position="719"/>
    </location>
</feature>
<feature type="domain" description="Helicase C-terminal" evidence="8">
    <location>
        <begin position="397"/>
        <end position="547"/>
    </location>
</feature>
<dbReference type="InterPro" id="IPR014001">
    <property type="entry name" value="Helicase_ATP-bd"/>
</dbReference>
<evidence type="ECO:0000256" key="5">
    <source>
        <dbReference type="ARBA" id="ARBA00022840"/>
    </source>
</evidence>
<evidence type="ECO:0000259" key="8">
    <source>
        <dbReference type="PROSITE" id="PS51194"/>
    </source>
</evidence>
<dbReference type="InterPro" id="IPR044742">
    <property type="entry name" value="DEAD/DEAH_RhlB"/>
</dbReference>
<reference evidence="9 10" key="1">
    <citation type="submission" date="2017-03" db="EMBL/GenBank/DDBJ databases">
        <title>WGS assembly of Porphyra umbilicalis.</title>
        <authorList>
            <person name="Brawley S.H."/>
            <person name="Blouin N.A."/>
            <person name="Ficko-Blean E."/>
            <person name="Wheeler G.L."/>
            <person name="Lohr M."/>
            <person name="Goodson H.V."/>
            <person name="Jenkins J.W."/>
            <person name="Blaby-Haas C.E."/>
            <person name="Helliwell K.E."/>
            <person name="Chan C."/>
            <person name="Marriage T."/>
            <person name="Bhattacharya D."/>
            <person name="Klein A.S."/>
            <person name="Badis Y."/>
            <person name="Brodie J."/>
            <person name="Cao Y."/>
            <person name="Collen J."/>
            <person name="Dittami S.M."/>
            <person name="Gachon C.M."/>
            <person name="Green B.R."/>
            <person name="Karpowicz S."/>
            <person name="Kim J.W."/>
            <person name="Kudahl U."/>
            <person name="Lin S."/>
            <person name="Michel G."/>
            <person name="Mittag M."/>
            <person name="Olson B.J."/>
            <person name="Pangilinan J."/>
            <person name="Peng Y."/>
            <person name="Qiu H."/>
            <person name="Shu S."/>
            <person name="Singer J.T."/>
            <person name="Smith A.G."/>
            <person name="Sprecher B.N."/>
            <person name="Wagner V."/>
            <person name="Wang W."/>
            <person name="Wang Z.-Y."/>
            <person name="Yan J."/>
            <person name="Yarish C."/>
            <person name="Zoeuner-Riek S."/>
            <person name="Zhuang Y."/>
            <person name="Zou Y."/>
            <person name="Lindquist E.A."/>
            <person name="Grimwood J."/>
            <person name="Barry K."/>
            <person name="Rokhsar D.S."/>
            <person name="Schmutz J."/>
            <person name="Stiller J.W."/>
            <person name="Grossman A.R."/>
            <person name="Prochnik S.E."/>
        </authorList>
    </citation>
    <scope>NUCLEOTIDE SEQUENCE [LARGE SCALE GENOMIC DNA]</scope>
    <source>
        <strain evidence="9">4086291</strain>
    </source>
</reference>
<evidence type="ECO:0000313" key="9">
    <source>
        <dbReference type="EMBL" id="OSX73812.1"/>
    </source>
</evidence>
<dbReference type="Pfam" id="PF00270">
    <property type="entry name" value="DEAD"/>
    <property type="match status" value="1"/>
</dbReference>
<dbReference type="CDD" id="cd18787">
    <property type="entry name" value="SF2_C_DEAD"/>
    <property type="match status" value="1"/>
</dbReference>
<dbReference type="GO" id="GO:0005829">
    <property type="term" value="C:cytosol"/>
    <property type="evidence" value="ECO:0007669"/>
    <property type="project" value="TreeGrafter"/>
</dbReference>
<dbReference type="SMART" id="SM00490">
    <property type="entry name" value="HELICc"/>
    <property type="match status" value="1"/>
</dbReference>
<dbReference type="AlphaFoldDB" id="A0A1X6NYZ2"/>
<keyword evidence="2" id="KW-0547">Nucleotide-binding</keyword>
<dbReference type="PROSITE" id="PS51192">
    <property type="entry name" value="HELICASE_ATP_BIND_1"/>
    <property type="match status" value="1"/>
</dbReference>
<keyword evidence="5" id="KW-0067">ATP-binding</keyword>
<dbReference type="SMART" id="SM00487">
    <property type="entry name" value="DEXDc"/>
    <property type="match status" value="1"/>
</dbReference>
<evidence type="ECO:0000256" key="2">
    <source>
        <dbReference type="ARBA" id="ARBA00022741"/>
    </source>
</evidence>
<dbReference type="Pfam" id="PF08152">
    <property type="entry name" value="GUCT"/>
    <property type="match status" value="1"/>
</dbReference>
<dbReference type="PANTHER" id="PTHR47959:SF1">
    <property type="entry name" value="ATP-DEPENDENT RNA HELICASE DBPA"/>
    <property type="match status" value="1"/>
</dbReference>
<dbReference type="CDD" id="cd00268">
    <property type="entry name" value="DEADc"/>
    <property type="match status" value="1"/>
</dbReference>
<dbReference type="Pfam" id="PF00271">
    <property type="entry name" value="Helicase_C"/>
    <property type="match status" value="1"/>
</dbReference>
<dbReference type="GO" id="GO:0003723">
    <property type="term" value="F:RNA binding"/>
    <property type="evidence" value="ECO:0007669"/>
    <property type="project" value="UniProtKB-KW"/>
</dbReference>
<keyword evidence="10" id="KW-1185">Reference proteome</keyword>
<dbReference type="GO" id="GO:0003724">
    <property type="term" value="F:RNA helicase activity"/>
    <property type="evidence" value="ECO:0007669"/>
    <property type="project" value="UniProtKB-EC"/>
</dbReference>
<organism evidence="9 10">
    <name type="scientific">Porphyra umbilicalis</name>
    <name type="common">Purple laver</name>
    <name type="synonym">Red alga</name>
    <dbReference type="NCBI Taxonomy" id="2786"/>
    <lineage>
        <taxon>Eukaryota</taxon>
        <taxon>Rhodophyta</taxon>
        <taxon>Bangiophyceae</taxon>
        <taxon>Bangiales</taxon>
        <taxon>Bangiaceae</taxon>
        <taxon>Porphyra</taxon>
    </lineage>
</organism>
<dbReference type="Proteomes" id="UP000218209">
    <property type="component" value="Unassembled WGS sequence"/>
</dbReference>
<evidence type="ECO:0000313" key="10">
    <source>
        <dbReference type="Proteomes" id="UP000218209"/>
    </source>
</evidence>
<comment type="similarity">
    <text evidence="1">Belongs to the DEAD box helicase family. DDX21/DDX50 subfamily.</text>
</comment>
<gene>
    <name evidence="9" type="ORF">BU14_0326s0006</name>
</gene>
<dbReference type="Gene3D" id="3.40.50.300">
    <property type="entry name" value="P-loop containing nucleotide triphosphate hydrolases"/>
    <property type="match status" value="2"/>
</dbReference>
<feature type="domain" description="Helicase ATP-binding" evidence="7">
    <location>
        <begin position="180"/>
        <end position="366"/>
    </location>
</feature>
<keyword evidence="3" id="KW-0378">Hydrolase</keyword>
<name>A0A1X6NYZ2_PORUM</name>
<dbReference type="PROSITE" id="PS00039">
    <property type="entry name" value="DEAD_ATP_HELICASE"/>
    <property type="match status" value="1"/>
</dbReference>
<dbReference type="SUPFAM" id="SSF52540">
    <property type="entry name" value="P-loop containing nucleoside triphosphate hydrolases"/>
    <property type="match status" value="1"/>
</dbReference>
<dbReference type="InterPro" id="IPR050079">
    <property type="entry name" value="DEAD_box_RNA_helicase"/>
</dbReference>
<dbReference type="PANTHER" id="PTHR47959">
    <property type="entry name" value="ATP-DEPENDENT RNA HELICASE RHLE-RELATED"/>
    <property type="match status" value="1"/>
</dbReference>
<evidence type="ECO:0000256" key="4">
    <source>
        <dbReference type="ARBA" id="ARBA00022806"/>
    </source>
</evidence>
<keyword evidence="4" id="KW-0347">Helicase</keyword>
<dbReference type="OrthoDB" id="4255at2759"/>
<evidence type="ECO:0000256" key="1">
    <source>
        <dbReference type="ARBA" id="ARBA00006517"/>
    </source>
</evidence>
<dbReference type="InterPro" id="IPR001650">
    <property type="entry name" value="Helicase_C-like"/>
</dbReference>